<dbReference type="Pfam" id="PF02195">
    <property type="entry name" value="ParB_N"/>
    <property type="match status" value="1"/>
</dbReference>
<organism evidence="3 4">
    <name type="scientific">Crossiella cryophila</name>
    <dbReference type="NCBI Taxonomy" id="43355"/>
    <lineage>
        <taxon>Bacteria</taxon>
        <taxon>Bacillati</taxon>
        <taxon>Actinomycetota</taxon>
        <taxon>Actinomycetes</taxon>
        <taxon>Pseudonocardiales</taxon>
        <taxon>Pseudonocardiaceae</taxon>
        <taxon>Crossiella</taxon>
    </lineage>
</organism>
<comment type="caution">
    <text evidence="3">The sequence shown here is derived from an EMBL/GenBank/DDBJ whole genome shotgun (WGS) entry which is preliminary data.</text>
</comment>
<keyword evidence="4" id="KW-1185">Reference proteome</keyword>
<sequence length="337" mass="37173">MTDMLSGLGAADTSSALGELEDGEPERVAVPIPLSAITRCVQVCGVDAKPEEITSLAANIDEFGLLHPIEVNPNGDDTYTLIKGNSRRLAFQELGRETIPAFVDARTANDELMAVFIRAQASENAHRKQLTILETLNTIGRLADPPCSCSRNAIGRIMRLPEATLKRYWRVYRTVRDRGMNWLPEVAQWLNTPAATWVTASAFAHDRELEHRFAETGELPNPAPTPVPEPEPEREQSAGAPSAEASRGGQLTPPEPPAASPATIRDEVVPDRPPAPPGRQLWRRLHRNLEELDSVVDELAPELRQEIGTALRASFERVVIEPEIEPLTRKENRCLES</sequence>
<dbReference type="InterPro" id="IPR036086">
    <property type="entry name" value="ParB/Sulfiredoxin_sf"/>
</dbReference>
<evidence type="ECO:0000256" key="1">
    <source>
        <dbReference type="SAM" id="MobiDB-lite"/>
    </source>
</evidence>
<dbReference type="SUPFAM" id="SSF110849">
    <property type="entry name" value="ParB/Sulfiredoxin"/>
    <property type="match status" value="1"/>
</dbReference>
<feature type="region of interest" description="Disordered" evidence="1">
    <location>
        <begin position="215"/>
        <end position="280"/>
    </location>
</feature>
<evidence type="ECO:0000313" key="3">
    <source>
        <dbReference type="EMBL" id="MBB4681819.1"/>
    </source>
</evidence>
<dbReference type="Gene3D" id="3.90.1530.30">
    <property type="match status" value="1"/>
</dbReference>
<name>A0A7W7G042_9PSEU</name>
<dbReference type="GO" id="GO:0005694">
    <property type="term" value="C:chromosome"/>
    <property type="evidence" value="ECO:0007669"/>
    <property type="project" value="TreeGrafter"/>
</dbReference>
<dbReference type="EMBL" id="JACHMH010000001">
    <property type="protein sequence ID" value="MBB4681819.1"/>
    <property type="molecule type" value="Genomic_DNA"/>
</dbReference>
<reference evidence="3 4" key="1">
    <citation type="submission" date="2020-08" db="EMBL/GenBank/DDBJ databases">
        <title>Sequencing the genomes of 1000 actinobacteria strains.</title>
        <authorList>
            <person name="Klenk H.-P."/>
        </authorList>
    </citation>
    <scope>NUCLEOTIDE SEQUENCE [LARGE SCALE GENOMIC DNA]</scope>
    <source>
        <strain evidence="3 4">DSM 44230</strain>
    </source>
</reference>
<dbReference type="GO" id="GO:0007059">
    <property type="term" value="P:chromosome segregation"/>
    <property type="evidence" value="ECO:0007669"/>
    <property type="project" value="TreeGrafter"/>
</dbReference>
<evidence type="ECO:0000259" key="2">
    <source>
        <dbReference type="SMART" id="SM00470"/>
    </source>
</evidence>
<proteinExistence type="predicted"/>
<dbReference type="InterPro" id="IPR050336">
    <property type="entry name" value="Chromosome_partition/occlusion"/>
</dbReference>
<dbReference type="Proteomes" id="UP000533598">
    <property type="component" value="Unassembled WGS sequence"/>
</dbReference>
<dbReference type="GO" id="GO:0045881">
    <property type="term" value="P:positive regulation of sporulation resulting in formation of a cellular spore"/>
    <property type="evidence" value="ECO:0007669"/>
    <property type="project" value="TreeGrafter"/>
</dbReference>
<dbReference type="InterPro" id="IPR003115">
    <property type="entry name" value="ParB_N"/>
</dbReference>
<dbReference type="PANTHER" id="PTHR33375">
    <property type="entry name" value="CHROMOSOME-PARTITIONING PROTEIN PARB-RELATED"/>
    <property type="match status" value="1"/>
</dbReference>
<dbReference type="AlphaFoldDB" id="A0A7W7G042"/>
<feature type="domain" description="ParB-like N-terminal" evidence="2">
    <location>
        <begin position="30"/>
        <end position="120"/>
    </location>
</feature>
<accession>A0A7W7G042</accession>
<protein>
    <submittedName>
        <fullName evidence="3">ParB/RepB/Spo0J family partition protein</fullName>
    </submittedName>
</protein>
<dbReference type="PANTHER" id="PTHR33375:SF1">
    <property type="entry name" value="CHROMOSOME-PARTITIONING PROTEIN PARB-RELATED"/>
    <property type="match status" value="1"/>
</dbReference>
<dbReference type="RefSeq" id="WP_185008681.1">
    <property type="nucleotide sequence ID" value="NZ_BAAAUI010000082.1"/>
</dbReference>
<gene>
    <name evidence="3" type="ORF">HNR67_007937</name>
</gene>
<dbReference type="SMART" id="SM00470">
    <property type="entry name" value="ParB"/>
    <property type="match status" value="1"/>
</dbReference>
<evidence type="ECO:0000313" key="4">
    <source>
        <dbReference type="Proteomes" id="UP000533598"/>
    </source>
</evidence>